<evidence type="ECO:0000256" key="2">
    <source>
        <dbReference type="ARBA" id="ARBA00037999"/>
    </source>
</evidence>
<organism evidence="6 7">
    <name type="scientific">Mycobacterium bourgelatii</name>
    <dbReference type="NCBI Taxonomy" id="1273442"/>
    <lineage>
        <taxon>Bacteria</taxon>
        <taxon>Bacillati</taxon>
        <taxon>Actinomycetota</taxon>
        <taxon>Actinomycetes</taxon>
        <taxon>Mycobacteriales</taxon>
        <taxon>Mycobacteriaceae</taxon>
        <taxon>Mycobacterium</taxon>
    </lineage>
</organism>
<evidence type="ECO:0000256" key="4">
    <source>
        <dbReference type="PIRSR" id="PIRSR000390-2"/>
    </source>
</evidence>
<evidence type="ECO:0000313" key="6">
    <source>
        <dbReference type="EMBL" id="GFG90234.1"/>
    </source>
</evidence>
<keyword evidence="1 4" id="KW-0663">Pyridoxal phosphate</keyword>
<dbReference type="Pfam" id="PF01041">
    <property type="entry name" value="DegT_DnrJ_EryC1"/>
    <property type="match status" value="1"/>
</dbReference>
<dbReference type="PANTHER" id="PTHR30244:SF9">
    <property type="entry name" value="PROTEIN RV3402C"/>
    <property type="match status" value="1"/>
</dbReference>
<dbReference type="InterPro" id="IPR000653">
    <property type="entry name" value="DegT/StrS_aminotransferase"/>
</dbReference>
<dbReference type="PANTHER" id="PTHR30244">
    <property type="entry name" value="TRANSAMINASE"/>
    <property type="match status" value="1"/>
</dbReference>
<feature type="active site" description="Proton acceptor" evidence="3">
    <location>
        <position position="232"/>
    </location>
</feature>
<reference evidence="6 7" key="1">
    <citation type="journal article" date="2019" name="Emerg. Microbes Infect.">
        <title>Comprehensive subspecies identification of 175 nontuberculous mycobacteria species based on 7547 genomic profiles.</title>
        <authorList>
            <person name="Matsumoto Y."/>
            <person name="Kinjo T."/>
            <person name="Motooka D."/>
            <person name="Nabeya D."/>
            <person name="Jung N."/>
            <person name="Uechi K."/>
            <person name="Horii T."/>
            <person name="Iida T."/>
            <person name="Fujita J."/>
            <person name="Nakamura S."/>
        </authorList>
    </citation>
    <scope>NUCLEOTIDE SEQUENCE [LARGE SCALE GENOMIC DNA]</scope>
    <source>
        <strain evidence="6 7">JCM 30725</strain>
    </source>
</reference>
<dbReference type="PIRSF" id="PIRSF000390">
    <property type="entry name" value="PLP_StrS"/>
    <property type="match status" value="1"/>
</dbReference>
<dbReference type="EMBL" id="BLKZ01000001">
    <property type="protein sequence ID" value="GFG90234.1"/>
    <property type="molecule type" value="Genomic_DNA"/>
</dbReference>
<evidence type="ECO:0000256" key="5">
    <source>
        <dbReference type="RuleBase" id="RU004508"/>
    </source>
</evidence>
<dbReference type="GO" id="GO:0030170">
    <property type="term" value="F:pyridoxal phosphate binding"/>
    <property type="evidence" value="ECO:0007669"/>
    <property type="project" value="TreeGrafter"/>
</dbReference>
<dbReference type="GO" id="GO:0000271">
    <property type="term" value="P:polysaccharide biosynthetic process"/>
    <property type="evidence" value="ECO:0007669"/>
    <property type="project" value="TreeGrafter"/>
</dbReference>
<dbReference type="GO" id="GO:0008483">
    <property type="term" value="F:transaminase activity"/>
    <property type="evidence" value="ECO:0007669"/>
    <property type="project" value="TreeGrafter"/>
</dbReference>
<comment type="similarity">
    <text evidence="2 5">Belongs to the DegT/DnrJ/EryC1 family.</text>
</comment>
<dbReference type="InterPro" id="IPR015421">
    <property type="entry name" value="PyrdxlP-dep_Trfase_major"/>
</dbReference>
<dbReference type="Proteomes" id="UP000465360">
    <property type="component" value="Unassembled WGS sequence"/>
</dbReference>
<proteinExistence type="inferred from homology"/>
<accession>A0A7I9YNH5</accession>
<dbReference type="InterPro" id="IPR015424">
    <property type="entry name" value="PyrdxlP-dep_Trfase"/>
</dbReference>
<keyword evidence="7" id="KW-1185">Reference proteome</keyword>
<gene>
    <name evidence="6" type="ORF">MBOU_22760</name>
</gene>
<evidence type="ECO:0000256" key="3">
    <source>
        <dbReference type="PIRSR" id="PIRSR000390-1"/>
    </source>
</evidence>
<dbReference type="AlphaFoldDB" id="A0A7I9YNH5"/>
<evidence type="ECO:0000313" key="7">
    <source>
        <dbReference type="Proteomes" id="UP000465360"/>
    </source>
</evidence>
<protein>
    <recommendedName>
        <fullName evidence="8">Aminotransferase DegT</fullName>
    </recommendedName>
</protein>
<feature type="modified residue" description="N6-(pyridoxal phosphate)lysine" evidence="4">
    <location>
        <position position="232"/>
    </location>
</feature>
<evidence type="ECO:0008006" key="8">
    <source>
        <dbReference type="Google" id="ProtNLM"/>
    </source>
</evidence>
<evidence type="ECO:0000256" key="1">
    <source>
        <dbReference type="ARBA" id="ARBA00022898"/>
    </source>
</evidence>
<name>A0A7I9YNH5_MYCBU</name>
<dbReference type="SUPFAM" id="SSF53383">
    <property type="entry name" value="PLP-dependent transferases"/>
    <property type="match status" value="1"/>
</dbReference>
<sequence>MTSAYVGTRPFRGSVLQPLAGPHTANAAAGAITETGGSMGSEIPFIRPSFPGPAELAEDFAEISGANWYTNFGPKERQFARAMGDYLGPDLHVATFANGTMALIAALHTTFGAGTRDRYLLMPSFTFVGVAQAALWTGYRPWFVDIDPTTWQPSAASARAVLERSRDQIAGIVLANVFGVGNPDIGVWEDLAAEWELPIVVDSAAAFGSSYGAGERVGGRGACEIFSLHATKPFAVGEGGALVSRDRLLVERAYNFQNFGFARSGESAQLGMNGKLQEISAAIGLRQLVGLDHRLASRRRVLESYRAGLAGLDVRFQPNADASSLCFASVCCTSAAHKAAVLASLRRHAIQARDYYNPPQHRHAYFVNNAELVESTDLTNTEDICSRIVSLPVHDHMAARDIARVIAAVRKGSGGD</sequence>
<comment type="caution">
    <text evidence="6">The sequence shown here is derived from an EMBL/GenBank/DDBJ whole genome shotgun (WGS) entry which is preliminary data.</text>
</comment>
<dbReference type="Gene3D" id="3.40.640.10">
    <property type="entry name" value="Type I PLP-dependent aspartate aminotransferase-like (Major domain)"/>
    <property type="match status" value="1"/>
</dbReference>